<dbReference type="InterPro" id="IPR000551">
    <property type="entry name" value="MerR-type_HTH_dom"/>
</dbReference>
<protein>
    <submittedName>
        <fullName evidence="7">MerR family transcriptional regulator</fullName>
    </submittedName>
</protein>
<dbReference type="PROSITE" id="PS50937">
    <property type="entry name" value="HTH_MERR_2"/>
    <property type="match status" value="1"/>
</dbReference>
<evidence type="ECO:0000313" key="7">
    <source>
        <dbReference type="EMBL" id="KAB1479136.1"/>
    </source>
</evidence>
<feature type="coiled-coil region" evidence="5">
    <location>
        <begin position="138"/>
        <end position="165"/>
    </location>
</feature>
<dbReference type="Gene3D" id="3.20.80.10">
    <property type="entry name" value="Regulatory factor, effector binding domain"/>
    <property type="match status" value="1"/>
</dbReference>
<dbReference type="SMART" id="SM00422">
    <property type="entry name" value="HTH_MERR"/>
    <property type="match status" value="1"/>
</dbReference>
<proteinExistence type="predicted"/>
<name>A0A833FHQ5_9FIRM</name>
<reference evidence="7 8" key="1">
    <citation type="submission" date="2019-09" db="EMBL/GenBank/DDBJ databases">
        <title>Draft genome sequence of 3 type strains from the CCUG.</title>
        <authorList>
            <person name="Pineiro-Iglesias B."/>
            <person name="Tunovic T."/>
            <person name="Unosson C."/>
            <person name="Inganas E."/>
            <person name="Ohlen M."/>
            <person name="Cardew S."/>
            <person name="Jensie-Markopoulos S."/>
            <person name="Salva-Serra F."/>
            <person name="Jaen-Luchoro D."/>
            <person name="Karlsson R."/>
            <person name="Svensson-Stadler L."/>
            <person name="Chun J."/>
            <person name="Moore E."/>
        </authorList>
    </citation>
    <scope>NUCLEOTIDE SEQUENCE [LARGE SCALE GENOMIC DNA]</scope>
    <source>
        <strain evidence="7 8">CCUG 65427</strain>
    </source>
</reference>
<accession>A0A833FHQ5</accession>
<dbReference type="Pfam" id="PF13411">
    <property type="entry name" value="MerR_1"/>
    <property type="match status" value="1"/>
</dbReference>
<dbReference type="SUPFAM" id="SSF55136">
    <property type="entry name" value="Probable bacterial effector-binding domain"/>
    <property type="match status" value="1"/>
</dbReference>
<keyword evidence="1" id="KW-0678">Repressor</keyword>
<evidence type="ECO:0000256" key="3">
    <source>
        <dbReference type="ARBA" id="ARBA00023125"/>
    </source>
</evidence>
<organism evidence="7 8">
    <name type="scientific">Veillonella seminalis</name>
    <dbReference type="NCBI Taxonomy" id="1502943"/>
    <lineage>
        <taxon>Bacteria</taxon>
        <taxon>Bacillati</taxon>
        <taxon>Bacillota</taxon>
        <taxon>Negativicutes</taxon>
        <taxon>Veillonellales</taxon>
        <taxon>Veillonellaceae</taxon>
        <taxon>Veillonella</taxon>
    </lineage>
</organism>
<evidence type="ECO:0000256" key="2">
    <source>
        <dbReference type="ARBA" id="ARBA00023015"/>
    </source>
</evidence>
<comment type="caution">
    <text evidence="7">The sequence shown here is derived from an EMBL/GenBank/DDBJ whole genome shotgun (WGS) entry which is preliminary data.</text>
</comment>
<dbReference type="PANTHER" id="PTHR30204:SF69">
    <property type="entry name" value="MERR-FAMILY TRANSCRIPTIONAL REGULATOR"/>
    <property type="match status" value="1"/>
</dbReference>
<dbReference type="InterPro" id="IPR011256">
    <property type="entry name" value="Reg_factor_effector_dom_sf"/>
</dbReference>
<dbReference type="RefSeq" id="WP_006556588.1">
    <property type="nucleotide sequence ID" value="NZ_CALMIE010000011.1"/>
</dbReference>
<dbReference type="Gene3D" id="1.10.1660.10">
    <property type="match status" value="1"/>
</dbReference>
<evidence type="ECO:0000256" key="4">
    <source>
        <dbReference type="ARBA" id="ARBA00023163"/>
    </source>
</evidence>
<evidence type="ECO:0000256" key="5">
    <source>
        <dbReference type="SAM" id="Coils"/>
    </source>
</evidence>
<keyword evidence="3" id="KW-0238">DNA-binding</keyword>
<dbReference type="SUPFAM" id="SSF46955">
    <property type="entry name" value="Putative DNA-binding domain"/>
    <property type="match status" value="1"/>
</dbReference>
<dbReference type="InterPro" id="IPR047057">
    <property type="entry name" value="MerR_fam"/>
</dbReference>
<keyword evidence="5" id="KW-0175">Coiled coil</keyword>
<sequence length="342" mass="39490">MDTNDTNNKSNLGQEHAFDADKKQSDINIIEPHRGDTPIRVKASEKVDTEAIVMDESIHENLLSISDMAKLHGLSRPTLLYYDSIGLFSPVFTASNGYRYYSRVQIPLLREICFLKALGISLKEIQGHLNNRNPEAELELLVAQEAKIQKEIQELGRKRLALQQRFYMYKEAVHAATKPQGEPFLRHYKDRSIIFHKFMENNMDGVDRQNIHLTSMELWRDLYNHEFLPAYSYGFLYKEEALKSDNMFKDGGCYIRVPVGNFEFESTLLTLPEGDYICCYKSGRPTDMTLLKRLLSWIEEHGYQVSGDVVDSCFLDTTFDEVLHDEIFSLLQVPVVKKDAEK</sequence>
<feature type="domain" description="HTH merR-type" evidence="6">
    <location>
        <begin position="62"/>
        <end position="131"/>
    </location>
</feature>
<dbReference type="AlphaFoldDB" id="A0A833FHQ5"/>
<evidence type="ECO:0000259" key="6">
    <source>
        <dbReference type="PROSITE" id="PS50937"/>
    </source>
</evidence>
<dbReference type="InterPro" id="IPR009061">
    <property type="entry name" value="DNA-bd_dom_put_sf"/>
</dbReference>
<evidence type="ECO:0000313" key="8">
    <source>
        <dbReference type="Proteomes" id="UP000434554"/>
    </source>
</evidence>
<keyword evidence="4" id="KW-0804">Transcription</keyword>
<dbReference type="GO" id="GO:0003700">
    <property type="term" value="F:DNA-binding transcription factor activity"/>
    <property type="evidence" value="ECO:0007669"/>
    <property type="project" value="InterPro"/>
</dbReference>
<dbReference type="PANTHER" id="PTHR30204">
    <property type="entry name" value="REDOX-CYCLING DRUG-SENSING TRANSCRIPTIONAL ACTIVATOR SOXR"/>
    <property type="match status" value="1"/>
</dbReference>
<evidence type="ECO:0000256" key="1">
    <source>
        <dbReference type="ARBA" id="ARBA00022491"/>
    </source>
</evidence>
<keyword evidence="2" id="KW-0805">Transcription regulation</keyword>
<dbReference type="GeneID" id="83055738"/>
<dbReference type="EMBL" id="WBKH01000003">
    <property type="protein sequence ID" value="KAB1479136.1"/>
    <property type="molecule type" value="Genomic_DNA"/>
</dbReference>
<dbReference type="Proteomes" id="UP000434554">
    <property type="component" value="Unassembled WGS sequence"/>
</dbReference>
<gene>
    <name evidence="7" type="ORF">F8R14_02985</name>
</gene>
<dbReference type="GO" id="GO:0003677">
    <property type="term" value="F:DNA binding"/>
    <property type="evidence" value="ECO:0007669"/>
    <property type="project" value="UniProtKB-KW"/>
</dbReference>